<evidence type="ECO:0000256" key="4">
    <source>
        <dbReference type="ARBA" id="ARBA00022723"/>
    </source>
</evidence>
<evidence type="ECO:0000313" key="11">
    <source>
        <dbReference type="Proteomes" id="UP001255856"/>
    </source>
</evidence>
<dbReference type="PANTHER" id="PTHR33254">
    <property type="entry name" value="4-HYDROXY-4-METHYL-2-OXOGLUTARATE ALDOLASE 3-RELATED"/>
    <property type="match status" value="1"/>
</dbReference>
<comment type="catalytic activity">
    <reaction evidence="7 9">
        <text>oxaloacetate + H(+) = pyruvate + CO2</text>
        <dbReference type="Rhea" id="RHEA:15641"/>
        <dbReference type="ChEBI" id="CHEBI:15361"/>
        <dbReference type="ChEBI" id="CHEBI:15378"/>
        <dbReference type="ChEBI" id="CHEBI:16452"/>
        <dbReference type="ChEBI" id="CHEBI:16526"/>
        <dbReference type="EC" id="4.1.1.112"/>
    </reaction>
</comment>
<dbReference type="Proteomes" id="UP001255856">
    <property type="component" value="Unassembled WGS sequence"/>
</dbReference>
<comment type="similarity">
    <text evidence="2 9">Belongs to the class II aldolase/RraA-like family.</text>
</comment>
<dbReference type="InterPro" id="IPR036704">
    <property type="entry name" value="RraA/RraA-like_sf"/>
</dbReference>
<accession>A0AAD9IF22</accession>
<evidence type="ECO:0000256" key="6">
    <source>
        <dbReference type="ARBA" id="ARBA00025046"/>
    </source>
</evidence>
<evidence type="ECO:0000256" key="8">
    <source>
        <dbReference type="PIRSR" id="PIRSR605493-1"/>
    </source>
</evidence>
<feature type="binding site" evidence="8">
    <location>
        <position position="121"/>
    </location>
    <ligand>
        <name>Mg(2+)</name>
        <dbReference type="ChEBI" id="CHEBI:18420"/>
    </ligand>
</feature>
<dbReference type="EC" id="4.1.3.17" evidence="9"/>
<comment type="cofactor">
    <cofactor evidence="8">
        <name>Mg(2+)</name>
        <dbReference type="ChEBI" id="CHEBI:18420"/>
    </cofactor>
</comment>
<reference evidence="10" key="1">
    <citation type="submission" date="2021-01" db="EMBL/GenBank/DDBJ databases">
        <authorList>
            <person name="Eckstrom K.M.E."/>
        </authorList>
    </citation>
    <scope>NUCLEOTIDE SEQUENCE</scope>
    <source>
        <strain evidence="10">UVCC 0001</strain>
    </source>
</reference>
<dbReference type="InterPro" id="IPR005493">
    <property type="entry name" value="RraA/RraA-like"/>
</dbReference>
<dbReference type="AlphaFoldDB" id="A0AAD9IF22"/>
<gene>
    <name evidence="10" type="ORF">QBZ16_001231</name>
</gene>
<keyword evidence="8" id="KW-0460">Magnesium</keyword>
<comment type="function">
    <text evidence="6 9">Catalyzes the aldol cleavage of 4-hydroxy-4-methyl-2-oxoglutarate (HMG) into 2 molecules of pyruvate. Also contains a secondary oxaloacetate (OAA) decarboxylase activity due to the common pyruvate enolate transition state formed following C-C bond cleavage in the retro-aldol and decarboxylation reactions.</text>
</comment>
<evidence type="ECO:0000256" key="2">
    <source>
        <dbReference type="ARBA" id="ARBA00008621"/>
    </source>
</evidence>
<comment type="subunit">
    <text evidence="3 9">Homotrimer.</text>
</comment>
<comment type="catalytic activity">
    <reaction evidence="1 9">
        <text>4-hydroxy-4-methyl-2-oxoglutarate = 2 pyruvate</text>
        <dbReference type="Rhea" id="RHEA:22748"/>
        <dbReference type="ChEBI" id="CHEBI:15361"/>
        <dbReference type="ChEBI" id="CHEBI:58276"/>
        <dbReference type="EC" id="4.1.3.17"/>
    </reaction>
</comment>
<organism evidence="10 11">
    <name type="scientific">Prototheca wickerhamii</name>
    <dbReference type="NCBI Taxonomy" id="3111"/>
    <lineage>
        <taxon>Eukaryota</taxon>
        <taxon>Viridiplantae</taxon>
        <taxon>Chlorophyta</taxon>
        <taxon>core chlorophytes</taxon>
        <taxon>Trebouxiophyceae</taxon>
        <taxon>Chlorellales</taxon>
        <taxon>Chlorellaceae</taxon>
        <taxon>Prototheca</taxon>
    </lineage>
</organism>
<evidence type="ECO:0000256" key="9">
    <source>
        <dbReference type="RuleBase" id="RU004338"/>
    </source>
</evidence>
<name>A0AAD9IF22_PROWI</name>
<evidence type="ECO:0000256" key="1">
    <source>
        <dbReference type="ARBA" id="ARBA00001342"/>
    </source>
</evidence>
<dbReference type="GO" id="GO:0008948">
    <property type="term" value="F:oxaloacetate decarboxylase activity"/>
    <property type="evidence" value="ECO:0007669"/>
    <property type="project" value="UniProtKB-EC"/>
</dbReference>
<dbReference type="CDD" id="cd16841">
    <property type="entry name" value="RraA_family"/>
    <property type="match status" value="1"/>
</dbReference>
<dbReference type="EC" id="4.1.1.112" evidence="9"/>
<dbReference type="EMBL" id="JASFZW010000012">
    <property type="protein sequence ID" value="KAK2075895.1"/>
    <property type="molecule type" value="Genomic_DNA"/>
</dbReference>
<dbReference type="Gene3D" id="3.50.30.40">
    <property type="entry name" value="Ribonuclease E inhibitor RraA/RraA-like"/>
    <property type="match status" value="1"/>
</dbReference>
<dbReference type="Pfam" id="PF03737">
    <property type="entry name" value="RraA-like"/>
    <property type="match status" value="1"/>
</dbReference>
<proteinExistence type="inferred from homology"/>
<dbReference type="GO" id="GO:0051252">
    <property type="term" value="P:regulation of RNA metabolic process"/>
    <property type="evidence" value="ECO:0007669"/>
    <property type="project" value="InterPro"/>
</dbReference>
<feature type="binding site" evidence="8">
    <location>
        <begin position="98"/>
        <end position="101"/>
    </location>
    <ligand>
        <name>substrate</name>
    </ligand>
</feature>
<dbReference type="GO" id="GO:0008428">
    <property type="term" value="F:ribonuclease inhibitor activity"/>
    <property type="evidence" value="ECO:0007669"/>
    <property type="project" value="InterPro"/>
</dbReference>
<evidence type="ECO:0000313" key="10">
    <source>
        <dbReference type="EMBL" id="KAK2075895.1"/>
    </source>
</evidence>
<evidence type="ECO:0000256" key="5">
    <source>
        <dbReference type="ARBA" id="ARBA00023239"/>
    </source>
</evidence>
<dbReference type="NCBIfam" id="NF006875">
    <property type="entry name" value="PRK09372.1"/>
    <property type="match status" value="1"/>
</dbReference>
<dbReference type="NCBIfam" id="TIGR01935">
    <property type="entry name" value="NOT-MenG"/>
    <property type="match status" value="1"/>
</dbReference>
<evidence type="ECO:0000256" key="3">
    <source>
        <dbReference type="ARBA" id="ARBA00011233"/>
    </source>
</evidence>
<dbReference type="SUPFAM" id="SSF89562">
    <property type="entry name" value="RraA-like"/>
    <property type="match status" value="1"/>
</dbReference>
<dbReference type="InterPro" id="IPR010203">
    <property type="entry name" value="RraA"/>
</dbReference>
<sequence>MSTLQNSCPPGPPGRNNTADLCDAYIKAPVDEVVEGNGVQIMQPGFRDYGGRVKFSGPASTVKIHESNPNVRAALQEPGNGRVLVVDAGASMRCAVFGDNMAMLGVKNGWAGVVVNGCIRDSAEVAEMDIGVKALNTHPLKSSKRDPGLRDVPIIVAGAVVKPGDWIYADSDGVLVAPFELKMDD</sequence>
<dbReference type="PANTHER" id="PTHR33254:SF4">
    <property type="entry name" value="4-HYDROXY-4-METHYL-2-OXOGLUTARATE ALDOLASE 3-RELATED"/>
    <property type="match status" value="1"/>
</dbReference>
<comment type="caution">
    <text evidence="10">The sequence shown here is derived from an EMBL/GenBank/DDBJ whole genome shotgun (WGS) entry which is preliminary data.</text>
</comment>
<dbReference type="GO" id="GO:0046872">
    <property type="term" value="F:metal ion binding"/>
    <property type="evidence" value="ECO:0007669"/>
    <property type="project" value="UniProtKB-KW"/>
</dbReference>
<comment type="cofactor">
    <cofactor evidence="9">
        <name>a divalent metal cation</name>
        <dbReference type="ChEBI" id="CHEBI:60240"/>
    </cofactor>
</comment>
<dbReference type="GO" id="GO:0047443">
    <property type="term" value="F:4-hydroxy-4-methyl-2-oxoglutarate aldolase activity"/>
    <property type="evidence" value="ECO:0007669"/>
    <property type="project" value="UniProtKB-EC"/>
</dbReference>
<protein>
    <recommendedName>
        <fullName evidence="9">4-hydroxy-4-methyl-2-oxoglutarate aldolase</fullName>
        <shortName evidence="9">HMG aldolase</shortName>
        <ecNumber evidence="9">4.1.1.112</ecNumber>
        <ecNumber evidence="9">4.1.3.17</ecNumber>
    </recommendedName>
    <alternativeName>
        <fullName evidence="9">Oxaloacetate decarboxylase</fullName>
    </alternativeName>
</protein>
<keyword evidence="11" id="KW-1185">Reference proteome</keyword>
<feature type="binding site" evidence="8">
    <location>
        <position position="120"/>
    </location>
    <ligand>
        <name>substrate</name>
    </ligand>
</feature>
<keyword evidence="5 9" id="KW-0456">Lyase</keyword>
<keyword evidence="4 8" id="KW-0479">Metal-binding</keyword>
<evidence type="ECO:0000256" key="7">
    <source>
        <dbReference type="ARBA" id="ARBA00047973"/>
    </source>
</evidence>